<evidence type="ECO:0000313" key="3">
    <source>
        <dbReference type="Proteomes" id="UP001153636"/>
    </source>
</evidence>
<dbReference type="AlphaFoldDB" id="A0A9P0CV42"/>
<dbReference type="PANTHER" id="PTHR10773:SF19">
    <property type="match status" value="1"/>
</dbReference>
<proteinExistence type="predicted"/>
<gene>
    <name evidence="2" type="ORF">PSYICH_LOCUS6780</name>
</gene>
<evidence type="ECO:0000313" key="2">
    <source>
        <dbReference type="EMBL" id="CAH1106768.1"/>
    </source>
</evidence>
<accession>A0A9P0CV42</accession>
<evidence type="ECO:0000256" key="1">
    <source>
        <dbReference type="SAM" id="MobiDB-lite"/>
    </source>
</evidence>
<protein>
    <submittedName>
        <fullName evidence="2">Uncharacterized protein</fullName>
    </submittedName>
</protein>
<feature type="region of interest" description="Disordered" evidence="1">
    <location>
        <begin position="1"/>
        <end position="68"/>
    </location>
</feature>
<reference evidence="2" key="1">
    <citation type="submission" date="2022-01" db="EMBL/GenBank/DDBJ databases">
        <authorList>
            <person name="King R."/>
        </authorList>
    </citation>
    <scope>NUCLEOTIDE SEQUENCE</scope>
</reference>
<dbReference type="Proteomes" id="UP001153636">
    <property type="component" value="Chromosome 2"/>
</dbReference>
<name>A0A9P0CV42_9CUCU</name>
<dbReference type="OrthoDB" id="6774094at2759"/>
<keyword evidence="3" id="KW-1185">Reference proteome</keyword>
<sequence>MSSSESEHFHSSGSEYIPSEEDRPGPSGINNSFLLDSKSKTKKIVKKRSKDTPPKKGKKRTRCPEQWQRNIRKSMKAKGEIYTSAKGTEVPARTIGEKCKCRLKCFELIGDDTIRRVFKEFNKIGDKQKQDIYLAGLIIPHNVARKRSRAETVKEKKISFKYKKNINYVECSRSSSLPMFTRFYIQKENVPLSLPNSRMIQPYPLPLKEKKVADVKLLSCKYVPAADLWFYRMIFGETENNEVMKEVNNAAEDVYDSDSSFM</sequence>
<dbReference type="PANTHER" id="PTHR10773">
    <property type="entry name" value="DNA-DIRECTED RNA POLYMERASES I, II, AND III SUBUNIT RPABC2"/>
    <property type="match status" value="1"/>
</dbReference>
<organism evidence="2 3">
    <name type="scientific">Psylliodes chrysocephalus</name>
    <dbReference type="NCBI Taxonomy" id="3402493"/>
    <lineage>
        <taxon>Eukaryota</taxon>
        <taxon>Metazoa</taxon>
        <taxon>Ecdysozoa</taxon>
        <taxon>Arthropoda</taxon>
        <taxon>Hexapoda</taxon>
        <taxon>Insecta</taxon>
        <taxon>Pterygota</taxon>
        <taxon>Neoptera</taxon>
        <taxon>Endopterygota</taxon>
        <taxon>Coleoptera</taxon>
        <taxon>Polyphaga</taxon>
        <taxon>Cucujiformia</taxon>
        <taxon>Chrysomeloidea</taxon>
        <taxon>Chrysomelidae</taxon>
        <taxon>Galerucinae</taxon>
        <taxon>Alticini</taxon>
        <taxon>Psylliodes</taxon>
    </lineage>
</organism>
<dbReference type="EMBL" id="OV651814">
    <property type="protein sequence ID" value="CAH1106768.1"/>
    <property type="molecule type" value="Genomic_DNA"/>
</dbReference>
<feature type="compositionally biased region" description="Basic residues" evidence="1">
    <location>
        <begin position="40"/>
        <end position="61"/>
    </location>
</feature>
<feature type="compositionally biased region" description="Basic and acidic residues" evidence="1">
    <location>
        <begin position="1"/>
        <end position="10"/>
    </location>
</feature>